<organism evidence="1 2">
    <name type="scientific">Ruegeria atlantica</name>
    <dbReference type="NCBI Taxonomy" id="81569"/>
    <lineage>
        <taxon>Bacteria</taxon>
        <taxon>Pseudomonadati</taxon>
        <taxon>Pseudomonadota</taxon>
        <taxon>Alphaproteobacteria</taxon>
        <taxon>Rhodobacterales</taxon>
        <taxon>Roseobacteraceae</taxon>
        <taxon>Ruegeria</taxon>
    </lineage>
</organism>
<dbReference type="EMBL" id="CYPS01000036">
    <property type="protein sequence ID" value="CUH43557.1"/>
    <property type="molecule type" value="Genomic_DNA"/>
</dbReference>
<keyword evidence="2" id="KW-1185">Reference proteome</keyword>
<gene>
    <name evidence="1" type="ORF">RUM4293_02452</name>
</gene>
<protein>
    <submittedName>
        <fullName evidence="1">Uncharacterized protein</fullName>
    </submittedName>
</protein>
<evidence type="ECO:0000313" key="2">
    <source>
        <dbReference type="Proteomes" id="UP000050786"/>
    </source>
</evidence>
<evidence type="ECO:0000313" key="1">
    <source>
        <dbReference type="EMBL" id="CUH43557.1"/>
    </source>
</evidence>
<dbReference type="AlphaFoldDB" id="A0A0P1E749"/>
<accession>A0A0P1E749</accession>
<reference evidence="2" key="1">
    <citation type="submission" date="2015-09" db="EMBL/GenBank/DDBJ databases">
        <authorList>
            <person name="Rodrigo-Torres L."/>
            <person name="Arahal D.R."/>
        </authorList>
    </citation>
    <scope>NUCLEOTIDE SEQUENCE [LARGE SCALE GENOMIC DNA]</scope>
    <source>
        <strain evidence="2">CECT 4293</strain>
    </source>
</reference>
<sequence>MIEMTTNPAAARAFQRAHAERGKMIKHALMWLFGSR</sequence>
<name>A0A0P1E749_9RHOB</name>
<proteinExistence type="predicted"/>
<dbReference type="Proteomes" id="UP000050786">
    <property type="component" value="Unassembled WGS sequence"/>
</dbReference>